<evidence type="ECO:0000256" key="1">
    <source>
        <dbReference type="SAM" id="MobiDB-lite"/>
    </source>
</evidence>
<evidence type="ECO:0000313" key="4">
    <source>
        <dbReference type="Proteomes" id="UP001519311"/>
    </source>
</evidence>
<feature type="compositionally biased region" description="Pro residues" evidence="1">
    <location>
        <begin position="1"/>
        <end position="19"/>
    </location>
</feature>
<proteinExistence type="predicted"/>
<accession>A0ABS4V5K5</accession>
<evidence type="ECO:0000313" key="3">
    <source>
        <dbReference type="EMBL" id="MBP2359093.1"/>
    </source>
</evidence>
<evidence type="ECO:0000256" key="2">
    <source>
        <dbReference type="SAM" id="Phobius"/>
    </source>
</evidence>
<keyword evidence="2" id="KW-0812">Transmembrane</keyword>
<reference evidence="3 4" key="1">
    <citation type="submission" date="2021-03" db="EMBL/GenBank/DDBJ databases">
        <title>Sequencing the genomes of 1000 actinobacteria strains.</title>
        <authorList>
            <person name="Klenk H.-P."/>
        </authorList>
    </citation>
    <scope>NUCLEOTIDE SEQUENCE [LARGE SCALE GENOMIC DNA]</scope>
    <source>
        <strain evidence="3 4">DSM 40843</strain>
    </source>
</reference>
<gene>
    <name evidence="3" type="ORF">JOF59_001493</name>
</gene>
<protein>
    <submittedName>
        <fullName evidence="3">Uncharacterized protein</fullName>
    </submittedName>
</protein>
<dbReference type="EMBL" id="JAGINS010000001">
    <property type="protein sequence ID" value="MBP2359093.1"/>
    <property type="molecule type" value="Genomic_DNA"/>
</dbReference>
<feature type="compositionally biased region" description="Low complexity" evidence="1">
    <location>
        <begin position="70"/>
        <end position="85"/>
    </location>
</feature>
<dbReference type="Proteomes" id="UP001519311">
    <property type="component" value="Unassembled WGS sequence"/>
</dbReference>
<keyword evidence="2" id="KW-1133">Transmembrane helix</keyword>
<comment type="caution">
    <text evidence="3">The sequence shown here is derived from an EMBL/GenBank/DDBJ whole genome shotgun (WGS) entry which is preliminary data.</text>
</comment>
<dbReference type="RefSeq" id="WP_209469744.1">
    <property type="nucleotide sequence ID" value="NZ_BMWJ01000001.1"/>
</dbReference>
<feature type="compositionally biased region" description="Pro residues" evidence="1">
    <location>
        <begin position="41"/>
        <end position="53"/>
    </location>
</feature>
<feature type="transmembrane region" description="Helical" evidence="2">
    <location>
        <begin position="99"/>
        <end position="118"/>
    </location>
</feature>
<name>A0ABS4V5K5_9ACTN</name>
<dbReference type="GeneID" id="97344798"/>
<sequence length="301" mass="31518">MTMPPQPPQGPYGPPPPEQNPYGQQPSGTPYPQQPPAYGYPAPPPAYGYPAQPPQGATGGWGQPGPAQPGPQAGWGQPGTQAGWPQQPPQAPRKKRTGLVVGIVAGSLVAVMAIGFGVHELIDKGADTVFPEATHRLVVEKAVLDGEFTLNKDMSGTEGKKIEDTPDASIRNGKAVVAQYGSEENGMLVLSGMYGRLAAPDLMRSKMLEGAAGAEGATVAVPPKEFTPDGYDITVECQVVQSKEIGLTVNSPMCAWSDGNTAGMVAVLRPDDLSKDAKSLDLARTAEDTAKVRSEIRKPIS</sequence>
<feature type="region of interest" description="Disordered" evidence="1">
    <location>
        <begin position="1"/>
        <end position="94"/>
    </location>
</feature>
<organism evidence="3 4">
    <name type="scientific">Streptomyces clavifer</name>
    <dbReference type="NCBI Taxonomy" id="68188"/>
    <lineage>
        <taxon>Bacteria</taxon>
        <taxon>Bacillati</taxon>
        <taxon>Actinomycetota</taxon>
        <taxon>Actinomycetes</taxon>
        <taxon>Kitasatosporales</taxon>
        <taxon>Streptomycetaceae</taxon>
        <taxon>Streptomyces</taxon>
    </lineage>
</organism>
<keyword evidence="4" id="KW-1185">Reference proteome</keyword>
<keyword evidence="2" id="KW-0472">Membrane</keyword>